<dbReference type="STRING" id="93759.A0A1R3IJ92"/>
<protein>
    <submittedName>
        <fullName evidence="3">Uncharacterized protein</fullName>
    </submittedName>
</protein>
<dbReference type="GO" id="GO:0008289">
    <property type="term" value="F:lipid binding"/>
    <property type="evidence" value="ECO:0007669"/>
    <property type="project" value="TreeGrafter"/>
</dbReference>
<reference evidence="4" key="1">
    <citation type="submission" date="2013-09" db="EMBL/GenBank/DDBJ databases">
        <title>Corchorus olitorius genome sequencing.</title>
        <authorList>
            <person name="Alam M."/>
            <person name="Haque M.S."/>
            <person name="Islam M.S."/>
            <person name="Emdad E.M."/>
            <person name="Islam M.M."/>
            <person name="Ahmed B."/>
            <person name="Halim A."/>
            <person name="Hossen Q.M.M."/>
            <person name="Hossain M.Z."/>
            <person name="Ahmed R."/>
            <person name="Khan M.M."/>
            <person name="Islam R."/>
            <person name="Rashid M.M."/>
            <person name="Khan S.A."/>
            <person name="Rahman M.S."/>
            <person name="Alam M."/>
            <person name="Yahiya A.S."/>
            <person name="Khan M.S."/>
            <person name="Azam M.S."/>
            <person name="Haque T."/>
            <person name="Lashkar M.Z.H."/>
            <person name="Akhand A.I."/>
            <person name="Morshed G."/>
            <person name="Roy S."/>
            <person name="Uddin K.S."/>
            <person name="Rabeya T."/>
            <person name="Hossain A.S."/>
            <person name="Chowdhury A."/>
            <person name="Snigdha A.R."/>
            <person name="Mortoza M.S."/>
            <person name="Matin S.A."/>
            <person name="Hoque S.M.E."/>
            <person name="Islam M.K."/>
            <person name="Roy D.K."/>
            <person name="Haider R."/>
            <person name="Moosa M.M."/>
            <person name="Elias S.M."/>
            <person name="Hasan A.M."/>
            <person name="Jahan S."/>
            <person name="Shafiuddin M."/>
            <person name="Mahmood N."/>
            <person name="Shommy N.S."/>
        </authorList>
    </citation>
    <scope>NUCLEOTIDE SEQUENCE [LARGE SCALE GENOMIC DNA]</scope>
    <source>
        <strain evidence="4">cv. O-4</strain>
    </source>
</reference>
<dbReference type="PANTHER" id="PTHR13466">
    <property type="entry name" value="TEX2 PROTEIN-RELATED"/>
    <property type="match status" value="1"/>
</dbReference>
<feature type="compositionally biased region" description="Basic and acidic residues" evidence="2">
    <location>
        <begin position="205"/>
        <end position="221"/>
    </location>
</feature>
<dbReference type="OrthoDB" id="26740at2759"/>
<dbReference type="AlphaFoldDB" id="A0A1R3IJ92"/>
<name>A0A1R3IJ92_9ROSI</name>
<feature type="compositionally biased region" description="Basic and acidic residues" evidence="2">
    <location>
        <begin position="24"/>
        <end position="33"/>
    </location>
</feature>
<comment type="caution">
    <text evidence="3">The sequence shown here is derived from an EMBL/GenBank/DDBJ whole genome shotgun (WGS) entry which is preliminary data.</text>
</comment>
<evidence type="ECO:0000256" key="1">
    <source>
        <dbReference type="ARBA" id="ARBA00004586"/>
    </source>
</evidence>
<feature type="region of interest" description="Disordered" evidence="2">
    <location>
        <begin position="15"/>
        <end position="46"/>
    </location>
</feature>
<evidence type="ECO:0000313" key="4">
    <source>
        <dbReference type="Proteomes" id="UP000187203"/>
    </source>
</evidence>
<feature type="compositionally biased region" description="Basic and acidic residues" evidence="2">
    <location>
        <begin position="229"/>
        <end position="262"/>
    </location>
</feature>
<dbReference type="Proteomes" id="UP000187203">
    <property type="component" value="Unassembled WGS sequence"/>
</dbReference>
<comment type="subcellular location">
    <subcellularLocation>
        <location evidence="1">Endoplasmic reticulum membrane</location>
    </subcellularLocation>
</comment>
<feature type="compositionally biased region" description="Low complexity" evidence="2">
    <location>
        <begin position="149"/>
        <end position="162"/>
    </location>
</feature>
<feature type="region of interest" description="Disordered" evidence="2">
    <location>
        <begin position="103"/>
        <end position="262"/>
    </location>
</feature>
<gene>
    <name evidence="3" type="ORF">COLO4_22901</name>
</gene>
<feature type="compositionally biased region" description="Basic and acidic residues" evidence="2">
    <location>
        <begin position="181"/>
        <end position="194"/>
    </location>
</feature>
<dbReference type="PANTHER" id="PTHR13466:SF0">
    <property type="entry name" value="SMP-LTD DOMAIN-CONTAINING PROTEIN"/>
    <property type="match status" value="1"/>
</dbReference>
<sequence>MSSDLLEGFEQFGKQLNLPQEDEINPKVDDQKGPKASSTTSSVSRWKSALNSVAKQVSQVAIRETMVLPNCESACIPWMLAEKDDWVPRKVAPFIWLNQEAVTDNNVAREALAPQLTESKAKENSKRTSSSPPESKHQQPKVDSSQPKVVESVAESSASSVDSSKRNKSSQDLTTPLLTTDEPHEADQLHREESSESQSLSRSLTEFDRRSDVNEENDSRPKKIGRRARMLDLGKKMGEKFEEKRRNIEEKSRSFVERMKGP</sequence>
<proteinExistence type="predicted"/>
<organism evidence="3 4">
    <name type="scientific">Corchorus olitorius</name>
    <dbReference type="NCBI Taxonomy" id="93759"/>
    <lineage>
        <taxon>Eukaryota</taxon>
        <taxon>Viridiplantae</taxon>
        <taxon>Streptophyta</taxon>
        <taxon>Embryophyta</taxon>
        <taxon>Tracheophyta</taxon>
        <taxon>Spermatophyta</taxon>
        <taxon>Magnoliopsida</taxon>
        <taxon>eudicotyledons</taxon>
        <taxon>Gunneridae</taxon>
        <taxon>Pentapetalae</taxon>
        <taxon>rosids</taxon>
        <taxon>malvids</taxon>
        <taxon>Malvales</taxon>
        <taxon>Malvaceae</taxon>
        <taxon>Grewioideae</taxon>
        <taxon>Apeibeae</taxon>
        <taxon>Corchorus</taxon>
    </lineage>
</organism>
<dbReference type="EMBL" id="AWUE01018098">
    <property type="protein sequence ID" value="OMO82623.1"/>
    <property type="molecule type" value="Genomic_DNA"/>
</dbReference>
<accession>A0A1R3IJ92</accession>
<dbReference type="GO" id="GO:0005789">
    <property type="term" value="C:endoplasmic reticulum membrane"/>
    <property type="evidence" value="ECO:0007669"/>
    <property type="project" value="UniProtKB-SubCell"/>
</dbReference>
<keyword evidence="4" id="KW-1185">Reference proteome</keyword>
<evidence type="ECO:0000313" key="3">
    <source>
        <dbReference type="EMBL" id="OMO82623.1"/>
    </source>
</evidence>
<evidence type="ECO:0000256" key="2">
    <source>
        <dbReference type="SAM" id="MobiDB-lite"/>
    </source>
</evidence>